<feature type="region of interest" description="Disordered" evidence="1">
    <location>
        <begin position="1"/>
        <end position="27"/>
    </location>
</feature>
<reference evidence="2" key="1">
    <citation type="submission" date="2015-09" db="EMBL/GenBank/DDBJ databases">
        <authorList>
            <person name="Jackson K.R."/>
            <person name="Lunt B.L."/>
            <person name="Fisher J.N.B."/>
            <person name="Gardner A.V."/>
            <person name="Bailey M.E."/>
            <person name="Deus L.M."/>
            <person name="Earl A.S."/>
            <person name="Gibby P.D."/>
            <person name="Hartmann K.A."/>
            <person name="Liu J.E."/>
            <person name="Manci A.M."/>
            <person name="Nielsen D.A."/>
            <person name="Solomon M.B."/>
            <person name="Breakwell D.P."/>
            <person name="Burnett S.H."/>
            <person name="Grose J.H."/>
        </authorList>
    </citation>
    <scope>NUCLEOTIDE SEQUENCE</scope>
    <source>
        <strain evidence="2">7805</strain>
    </source>
</reference>
<organism evidence="2">
    <name type="scientific">Planktothrix agardhii</name>
    <name type="common">Oscillatoria agardhii</name>
    <dbReference type="NCBI Taxonomy" id="1160"/>
    <lineage>
        <taxon>Bacteria</taxon>
        <taxon>Bacillati</taxon>
        <taxon>Cyanobacteriota</taxon>
        <taxon>Cyanophyceae</taxon>
        <taxon>Oscillatoriophycideae</taxon>
        <taxon>Oscillatoriales</taxon>
        <taxon>Microcoleaceae</taxon>
        <taxon>Planktothrix</taxon>
    </lineage>
</organism>
<accession>A0A1J1JLC9</accession>
<proteinExistence type="predicted"/>
<dbReference type="AlphaFoldDB" id="A0A1J1JLC9"/>
<dbReference type="EMBL" id="LO018304">
    <property type="protein sequence ID" value="CUM62242.1"/>
    <property type="molecule type" value="Genomic_DNA"/>
</dbReference>
<protein>
    <submittedName>
        <fullName evidence="2">Uncharacterized protein</fullName>
    </submittedName>
</protein>
<gene>
    <name evidence="2" type="ORF">PLAM_4277</name>
</gene>
<evidence type="ECO:0000256" key="1">
    <source>
        <dbReference type="SAM" id="MobiDB-lite"/>
    </source>
</evidence>
<dbReference type="RefSeq" id="WP_026785657.1">
    <property type="nucleotide sequence ID" value="NZ_JBIIEP010000031.1"/>
</dbReference>
<name>A0A1J1JLC9_PLAAG</name>
<sequence>MNNLSEKRQVRRGRISKANTIPPEELAKRKAERTQLGLRCRAIFERLRPQLIDEYYNYFIAIEPDSEDYLIAPQLPKLIEKIREIYGEQDIKMTAFRLNERGTCGMI</sequence>
<evidence type="ECO:0000313" key="2">
    <source>
        <dbReference type="EMBL" id="CUM62242.1"/>
    </source>
</evidence>